<proteinExistence type="predicted"/>
<dbReference type="EMBL" id="BAAARV010000008">
    <property type="protein sequence ID" value="GAA2332951.1"/>
    <property type="molecule type" value="Genomic_DNA"/>
</dbReference>
<name>A0ABN3FLJ1_9ACTN</name>
<organism evidence="1 2">
    <name type="scientific">Dactylosporangium salmoneum</name>
    <dbReference type="NCBI Taxonomy" id="53361"/>
    <lineage>
        <taxon>Bacteria</taxon>
        <taxon>Bacillati</taxon>
        <taxon>Actinomycetota</taxon>
        <taxon>Actinomycetes</taxon>
        <taxon>Micromonosporales</taxon>
        <taxon>Micromonosporaceae</taxon>
        <taxon>Dactylosporangium</taxon>
    </lineage>
</organism>
<sequence length="116" mass="12555">MPASDNHGIYCAPCDATVDRLRQHPPTVPYAINAFGPQNTRSTVLNQVGLAGAYFLADAPDLALKAGDIARRQAGTLTSPRVNERIANLRRHATQHLHLPEVADFVRALPRPTPVA</sequence>
<comment type="caution">
    <text evidence="1">The sequence shown here is derived from an EMBL/GenBank/DDBJ whole genome shotgun (WGS) entry which is preliminary data.</text>
</comment>
<reference evidence="1 2" key="1">
    <citation type="journal article" date="2019" name="Int. J. Syst. Evol. Microbiol.">
        <title>The Global Catalogue of Microorganisms (GCM) 10K type strain sequencing project: providing services to taxonomists for standard genome sequencing and annotation.</title>
        <authorList>
            <consortium name="The Broad Institute Genomics Platform"/>
            <consortium name="The Broad Institute Genome Sequencing Center for Infectious Disease"/>
            <person name="Wu L."/>
            <person name="Ma J."/>
        </authorList>
    </citation>
    <scope>NUCLEOTIDE SEQUENCE [LARGE SCALE GENOMIC DNA]</scope>
    <source>
        <strain evidence="1 2">JCM 3272</strain>
    </source>
</reference>
<dbReference type="Proteomes" id="UP001501444">
    <property type="component" value="Unassembled WGS sequence"/>
</dbReference>
<evidence type="ECO:0000313" key="1">
    <source>
        <dbReference type="EMBL" id="GAA2332951.1"/>
    </source>
</evidence>
<accession>A0ABN3FLJ1</accession>
<protein>
    <submittedName>
        <fullName evidence="1">Uncharacterized protein</fullName>
    </submittedName>
</protein>
<evidence type="ECO:0000313" key="2">
    <source>
        <dbReference type="Proteomes" id="UP001501444"/>
    </source>
</evidence>
<gene>
    <name evidence="1" type="ORF">GCM10010170_012070</name>
</gene>
<dbReference type="RefSeq" id="WP_344611222.1">
    <property type="nucleotide sequence ID" value="NZ_BAAARV010000008.1"/>
</dbReference>
<keyword evidence="2" id="KW-1185">Reference proteome</keyword>